<keyword evidence="1" id="KW-1133">Transmembrane helix</keyword>
<dbReference type="NCBIfam" id="TIGR00056">
    <property type="entry name" value="MlaE family lipid ABC transporter permease subunit"/>
    <property type="match status" value="1"/>
</dbReference>
<proteinExistence type="inferred from homology"/>
<dbReference type="InterPro" id="IPR003453">
    <property type="entry name" value="ABC_MlaE_roteobac"/>
</dbReference>
<feature type="transmembrane region" description="Helical" evidence="1">
    <location>
        <begin position="334"/>
        <end position="355"/>
    </location>
</feature>
<evidence type="ECO:0000313" key="2">
    <source>
        <dbReference type="EMBL" id="BAT71386.1"/>
    </source>
</evidence>
<dbReference type="PANTHER" id="PTHR30188">
    <property type="entry name" value="ABC TRANSPORTER PERMEASE PROTEIN-RELATED"/>
    <property type="match status" value="1"/>
</dbReference>
<comment type="similarity">
    <text evidence="1">Belongs to the MlaE permease family.</text>
</comment>
<feature type="transmembrane region" description="Helical" evidence="1">
    <location>
        <begin position="151"/>
        <end position="171"/>
    </location>
</feature>
<dbReference type="Proteomes" id="UP000063234">
    <property type="component" value="Chromosome"/>
</dbReference>
<feature type="transmembrane region" description="Helical" evidence="1">
    <location>
        <begin position="294"/>
        <end position="314"/>
    </location>
</feature>
<protein>
    <submittedName>
        <fullName evidence="2">ABC transport system permease</fullName>
    </submittedName>
</protein>
<dbReference type="OrthoDB" id="9805022at2"/>
<dbReference type="RefSeq" id="WP_068549315.1">
    <property type="nucleotide sequence ID" value="NZ_AP013035.1"/>
</dbReference>
<reference evidence="3" key="1">
    <citation type="journal article" date="2018" name="Science">
        <title>A primordial and reversible TCA cycle in a facultatively chemolithoautotrophic thermophile.</title>
        <authorList>
            <person name="Nunoura T."/>
            <person name="Chikaraishi Y."/>
            <person name="Izaki R."/>
            <person name="Suwa T."/>
            <person name="Sato T."/>
            <person name="Harada T."/>
            <person name="Mori K."/>
            <person name="Kato Y."/>
            <person name="Miyazaki M."/>
            <person name="Shimamura S."/>
            <person name="Yanagawa K."/>
            <person name="Shuto A."/>
            <person name="Ohkouchi N."/>
            <person name="Fujita N."/>
            <person name="Takaki Y."/>
            <person name="Atomi H."/>
            <person name="Takai K."/>
        </authorList>
    </citation>
    <scope>NUCLEOTIDE SEQUENCE [LARGE SCALE GENOMIC DNA]</scope>
    <source>
        <strain evidence="3">DSM 17441 / JCM 13301 / NBRC 103674 / ABI70S6</strain>
    </source>
</reference>
<keyword evidence="3" id="KW-1185">Reference proteome</keyword>
<sequence length="357" mass="40061">MSQSLWKVEERVLYPVGRWVLDELEKYAFDLGGLPEFEVIDLSCLKALDTYGALLLSDLLRKNGYGLDRVIDPEKRYIKLLDLIFARERACKEQKPKSLLLVFSEFLVKKIKDYLSFFDFLGRLLSHCFSHIRDFEWRVFFRDIESSGLRALPIVGTLSFLIGVVIAYQSAANLARFGANIFIVDLVSISVVRELAPLIVAVLMSGRSASSYTATLGLMKVNDELDALEVMGISPFVSLVLPRVLSLTLITPFVVIYADIIGILGGMLVAKYSLGIEYTQFINRLEGVLAPHHFWSGVIKAPVFGFFVALVGTWKGMLVEKRAESIGFRVIESVVASIFGVLVIDAVFSVVFRWLRI</sequence>
<keyword evidence="1" id="KW-0812">Transmembrane</keyword>
<evidence type="ECO:0000256" key="1">
    <source>
        <dbReference type="RuleBase" id="RU362044"/>
    </source>
</evidence>
<dbReference type="AlphaFoldDB" id="A0A0S3QST4"/>
<feature type="transmembrane region" description="Helical" evidence="1">
    <location>
        <begin position="177"/>
        <end position="204"/>
    </location>
</feature>
<accession>A0A0S3QST4</accession>
<dbReference type="PATRIC" id="fig|1298851.3.peg.603"/>
<gene>
    <name evidence="2" type="ORF">TST_0580</name>
</gene>
<dbReference type="Pfam" id="PF02405">
    <property type="entry name" value="MlaE"/>
    <property type="match status" value="1"/>
</dbReference>
<dbReference type="STRING" id="1298851.TST_0580"/>
<keyword evidence="1" id="KW-0472">Membrane</keyword>
<evidence type="ECO:0000313" key="3">
    <source>
        <dbReference type="Proteomes" id="UP000063234"/>
    </source>
</evidence>
<organism evidence="2 3">
    <name type="scientific">Thermosulfidibacter takaii (strain DSM 17441 / JCM 13301 / NBRC 103674 / ABI70S6)</name>
    <dbReference type="NCBI Taxonomy" id="1298851"/>
    <lineage>
        <taxon>Bacteria</taxon>
        <taxon>Pseudomonadati</taxon>
        <taxon>Thermosulfidibacterota</taxon>
        <taxon>Thermosulfidibacteria</taxon>
        <taxon>Thermosulfidibacterales</taxon>
        <taxon>Thermosulfidibacteraceae</taxon>
    </lineage>
</organism>
<dbReference type="GO" id="GO:0043190">
    <property type="term" value="C:ATP-binding cassette (ABC) transporter complex"/>
    <property type="evidence" value="ECO:0007669"/>
    <property type="project" value="InterPro"/>
</dbReference>
<feature type="transmembrane region" description="Helical" evidence="1">
    <location>
        <begin position="250"/>
        <end position="274"/>
    </location>
</feature>
<dbReference type="InterPro" id="IPR030802">
    <property type="entry name" value="Permease_MalE"/>
</dbReference>
<dbReference type="PANTHER" id="PTHR30188:SF3">
    <property type="entry name" value="ABC TRANSPORTER PERMEASE"/>
    <property type="match status" value="1"/>
</dbReference>
<dbReference type="GO" id="GO:0005548">
    <property type="term" value="F:phospholipid transporter activity"/>
    <property type="evidence" value="ECO:0007669"/>
    <property type="project" value="TreeGrafter"/>
</dbReference>
<dbReference type="EMBL" id="AP013035">
    <property type="protein sequence ID" value="BAT71386.1"/>
    <property type="molecule type" value="Genomic_DNA"/>
</dbReference>
<name>A0A0S3QST4_THET7</name>
<dbReference type="KEGG" id="ttk:TST_0580"/>